<dbReference type="InterPro" id="IPR008162">
    <property type="entry name" value="Pyrophosphatase"/>
</dbReference>
<organism evidence="12 13">
    <name type="scientific">Durusdinium trenchii</name>
    <dbReference type="NCBI Taxonomy" id="1381693"/>
    <lineage>
        <taxon>Eukaryota</taxon>
        <taxon>Sar</taxon>
        <taxon>Alveolata</taxon>
        <taxon>Dinophyceae</taxon>
        <taxon>Suessiales</taxon>
        <taxon>Symbiodiniaceae</taxon>
        <taxon>Durusdinium</taxon>
    </lineage>
</organism>
<keyword evidence="10" id="KW-0812">Transmembrane</keyword>
<dbReference type="Gene3D" id="3.90.80.10">
    <property type="entry name" value="Inorganic pyrophosphatase"/>
    <property type="match status" value="1"/>
</dbReference>
<evidence type="ECO:0000313" key="13">
    <source>
        <dbReference type="Proteomes" id="UP001642484"/>
    </source>
</evidence>
<dbReference type="InterPro" id="IPR035979">
    <property type="entry name" value="RBD_domain_sf"/>
</dbReference>
<dbReference type="SMART" id="SM00360">
    <property type="entry name" value="RRM"/>
    <property type="match status" value="2"/>
</dbReference>
<feature type="compositionally biased region" description="Basic and acidic residues" evidence="9">
    <location>
        <begin position="44"/>
        <end position="62"/>
    </location>
</feature>
<evidence type="ECO:0000256" key="4">
    <source>
        <dbReference type="ARBA" id="ARBA00022723"/>
    </source>
</evidence>
<comment type="similarity">
    <text evidence="2">Belongs to the PPase family.</text>
</comment>
<accession>A0ABP0K5P4</accession>
<dbReference type="SUPFAM" id="SSF50324">
    <property type="entry name" value="Inorganic pyrophosphatase"/>
    <property type="match status" value="1"/>
</dbReference>
<keyword evidence="10" id="KW-0472">Membrane</keyword>
<name>A0ABP0K5P4_9DINO</name>
<dbReference type="Pfam" id="PF00719">
    <property type="entry name" value="Pyrophosphatase"/>
    <property type="match status" value="1"/>
</dbReference>
<keyword evidence="7 8" id="KW-0694">RNA-binding</keyword>
<dbReference type="EC" id="3.6.1.1" evidence="3"/>
<gene>
    <name evidence="12" type="ORF">CCMP2556_LOCUS14457</name>
</gene>
<evidence type="ECO:0000256" key="7">
    <source>
        <dbReference type="ARBA" id="ARBA00022884"/>
    </source>
</evidence>
<reference evidence="12 13" key="1">
    <citation type="submission" date="2024-02" db="EMBL/GenBank/DDBJ databases">
        <authorList>
            <person name="Chen Y."/>
            <person name="Shah S."/>
            <person name="Dougan E. K."/>
            <person name="Thang M."/>
            <person name="Chan C."/>
        </authorList>
    </citation>
    <scope>NUCLEOTIDE SEQUENCE [LARGE SCALE GENOMIC DNA]</scope>
</reference>
<keyword evidence="13" id="KW-1185">Reference proteome</keyword>
<sequence>MEVLPDIASVKEYAFPIAGMLLVLYPAALMAWTVIEGRSAPYSKEQEEQRRHEKEDLAKPEKKPCGEGFTWIDRSKGWRIRRSSSVATGLAVVAMLWASRRFMSFCFVSAPSKLPVAMDQSSTSFSSTFSVPSVEPIAAMSALSAVAVGVACKRLPFVRRSNNWTLGKRSGSATKRAATFTKSVDVPQCGFFDRQLSGPWTAAEAPAVNEEPLSGGSQEISMWHDVDLYVKSWLDEPTALLRYVNEMPMGTLRKYEVQPGAPYNAIEEDVKGSKKLAAFGKPVPFNYGCFPQTYRDPDKADELYSAPGDDDPLDVIDLADAPTEVGTIVRCRVLGAVCLIDEGQADWKVLVVNVDSNTALAHARSIEDVERISPGRIQACWSWMDELKSRGKAKLHRHIHDVDCALKLIQEDHCSWKELVNSAGPDGTARGHWICTPQNEDAAPVQVLKLGWAPPSVVPGQQVRSCMLAGAARVPSERLQSVSSGTRCQGCAARTYAVRRSMDGNVGLLTVSVLAKKYRSHVEPLSCPPITIPSITGLLNRTRRWVTAQIVMTKNGRARGFGFVTFVSELAAAQALAEPQEIDGRLVDVKRAVPGESAQERPSNKIFVGGLPQDVTTEKLRAYFASYGAVADAVVMVDRQTKRSRGFGFIRFAHGRHGSAAAQAVLRDFQHHWLEGKWVDVKPATPASTLEEMAACFLETSAQSSGTVGATSSGSRNRQAAERWTAYHPSAASVGQKGHPAEGLAQDLADPWPHAMDVAGPAPFAGDLQWVMPQLPTILAGVPRPSVLGKGMPARAPNWPLQGHLSSPMKVTCRGVEEVCSAGLRGQV</sequence>
<evidence type="ECO:0000256" key="6">
    <source>
        <dbReference type="ARBA" id="ARBA00022842"/>
    </source>
</evidence>
<comment type="cofactor">
    <cofactor evidence="1">
        <name>Mg(2+)</name>
        <dbReference type="ChEBI" id="CHEBI:18420"/>
    </cofactor>
</comment>
<feature type="domain" description="RRM" evidence="11">
    <location>
        <begin position="604"/>
        <end position="686"/>
    </location>
</feature>
<dbReference type="PANTHER" id="PTHR48025">
    <property type="entry name" value="OS02G0815200 PROTEIN"/>
    <property type="match status" value="1"/>
</dbReference>
<keyword evidence="5" id="KW-0378">Hydrolase</keyword>
<dbReference type="PROSITE" id="PS50102">
    <property type="entry name" value="RRM"/>
    <property type="match status" value="2"/>
</dbReference>
<feature type="domain" description="RRM" evidence="11">
    <location>
        <begin position="518"/>
        <end position="594"/>
    </location>
</feature>
<dbReference type="EMBL" id="CAXAMN010007424">
    <property type="protein sequence ID" value="CAK9021474.1"/>
    <property type="molecule type" value="Genomic_DNA"/>
</dbReference>
<keyword evidence="10" id="KW-1133">Transmembrane helix</keyword>
<evidence type="ECO:0000256" key="1">
    <source>
        <dbReference type="ARBA" id="ARBA00001946"/>
    </source>
</evidence>
<evidence type="ECO:0000313" key="12">
    <source>
        <dbReference type="EMBL" id="CAK9021474.1"/>
    </source>
</evidence>
<dbReference type="PANTHER" id="PTHR48025:SF1">
    <property type="entry name" value="RRM DOMAIN-CONTAINING PROTEIN"/>
    <property type="match status" value="1"/>
</dbReference>
<dbReference type="Proteomes" id="UP001642484">
    <property type="component" value="Unassembled WGS sequence"/>
</dbReference>
<dbReference type="InterPro" id="IPR050502">
    <property type="entry name" value="Euk_RNA-bind_prot"/>
</dbReference>
<comment type="caution">
    <text evidence="12">The sequence shown here is derived from an EMBL/GenBank/DDBJ whole genome shotgun (WGS) entry which is preliminary data.</text>
</comment>
<evidence type="ECO:0000256" key="10">
    <source>
        <dbReference type="SAM" id="Phobius"/>
    </source>
</evidence>
<evidence type="ECO:0000259" key="11">
    <source>
        <dbReference type="PROSITE" id="PS50102"/>
    </source>
</evidence>
<dbReference type="InterPro" id="IPR012677">
    <property type="entry name" value="Nucleotide-bd_a/b_plait_sf"/>
</dbReference>
<dbReference type="SUPFAM" id="SSF54928">
    <property type="entry name" value="RNA-binding domain, RBD"/>
    <property type="match status" value="2"/>
</dbReference>
<dbReference type="InterPro" id="IPR036649">
    <property type="entry name" value="Pyrophosphatase_sf"/>
</dbReference>
<evidence type="ECO:0000256" key="3">
    <source>
        <dbReference type="ARBA" id="ARBA00012146"/>
    </source>
</evidence>
<evidence type="ECO:0000256" key="9">
    <source>
        <dbReference type="SAM" id="MobiDB-lite"/>
    </source>
</evidence>
<evidence type="ECO:0000256" key="8">
    <source>
        <dbReference type="PROSITE-ProRule" id="PRU00176"/>
    </source>
</evidence>
<evidence type="ECO:0000256" key="5">
    <source>
        <dbReference type="ARBA" id="ARBA00022801"/>
    </source>
</evidence>
<feature type="transmembrane region" description="Helical" evidence="10">
    <location>
        <begin position="13"/>
        <end position="35"/>
    </location>
</feature>
<dbReference type="InterPro" id="IPR000504">
    <property type="entry name" value="RRM_dom"/>
</dbReference>
<protein>
    <recommendedName>
        <fullName evidence="3">inorganic diphosphatase</fullName>
        <ecNumber evidence="3">3.6.1.1</ecNumber>
    </recommendedName>
</protein>
<keyword evidence="4" id="KW-0479">Metal-binding</keyword>
<feature type="region of interest" description="Disordered" evidence="9">
    <location>
        <begin position="42"/>
        <end position="62"/>
    </location>
</feature>
<dbReference type="PROSITE" id="PS00387">
    <property type="entry name" value="PPASE"/>
    <property type="match status" value="1"/>
</dbReference>
<keyword evidence="6" id="KW-0460">Magnesium</keyword>
<dbReference type="Gene3D" id="3.30.70.330">
    <property type="match status" value="2"/>
</dbReference>
<evidence type="ECO:0000256" key="2">
    <source>
        <dbReference type="ARBA" id="ARBA00006220"/>
    </source>
</evidence>
<dbReference type="Pfam" id="PF00076">
    <property type="entry name" value="RRM_1"/>
    <property type="match status" value="1"/>
</dbReference>
<proteinExistence type="inferred from homology"/>